<dbReference type="OrthoDB" id="2507171at2759"/>
<dbReference type="EMBL" id="AVOT02002173">
    <property type="protein sequence ID" value="MBW0469405.1"/>
    <property type="molecule type" value="Genomic_DNA"/>
</dbReference>
<proteinExistence type="predicted"/>
<keyword evidence="2" id="KW-1185">Reference proteome</keyword>
<comment type="caution">
    <text evidence="1">The sequence shown here is derived from an EMBL/GenBank/DDBJ whole genome shotgun (WGS) entry which is preliminary data.</text>
</comment>
<gene>
    <name evidence="1" type="ORF">O181_009120</name>
</gene>
<evidence type="ECO:0000313" key="1">
    <source>
        <dbReference type="EMBL" id="MBW0469405.1"/>
    </source>
</evidence>
<dbReference type="AlphaFoldDB" id="A0A9Q3GJK7"/>
<organism evidence="1 2">
    <name type="scientific">Austropuccinia psidii MF-1</name>
    <dbReference type="NCBI Taxonomy" id="1389203"/>
    <lineage>
        <taxon>Eukaryota</taxon>
        <taxon>Fungi</taxon>
        <taxon>Dikarya</taxon>
        <taxon>Basidiomycota</taxon>
        <taxon>Pucciniomycotina</taxon>
        <taxon>Pucciniomycetes</taxon>
        <taxon>Pucciniales</taxon>
        <taxon>Sphaerophragmiaceae</taxon>
        <taxon>Austropuccinia</taxon>
    </lineage>
</organism>
<dbReference type="Proteomes" id="UP000765509">
    <property type="component" value="Unassembled WGS sequence"/>
</dbReference>
<evidence type="ECO:0000313" key="2">
    <source>
        <dbReference type="Proteomes" id="UP000765509"/>
    </source>
</evidence>
<name>A0A9Q3GJK7_9BASI</name>
<protein>
    <submittedName>
        <fullName evidence="1">Uncharacterized protein</fullName>
    </submittedName>
</protein>
<sequence>MTIVHKDGKIHKYLDRPRIWPLPNFTENPSYLPEEASPQIPMEGISVTDLKTTFYEESRNIYTEDKNFSILFQLIARDYKDNSLINYLDEIWKTSYDEGRFHLIDSIIYHRIKHTNLMIVVDRSLINPVLK</sequence>
<reference evidence="1" key="1">
    <citation type="submission" date="2021-03" db="EMBL/GenBank/DDBJ databases">
        <title>Draft genome sequence of rust myrtle Austropuccinia psidii MF-1, a brazilian biotype.</title>
        <authorList>
            <person name="Quecine M.C."/>
            <person name="Pachon D.M.R."/>
            <person name="Bonatelli M.L."/>
            <person name="Correr F.H."/>
            <person name="Franceschini L.M."/>
            <person name="Leite T.F."/>
            <person name="Margarido G.R.A."/>
            <person name="Almeida C.A."/>
            <person name="Ferrarezi J.A."/>
            <person name="Labate C.A."/>
        </authorList>
    </citation>
    <scope>NUCLEOTIDE SEQUENCE</scope>
    <source>
        <strain evidence="1">MF-1</strain>
    </source>
</reference>
<accession>A0A9Q3GJK7</accession>